<evidence type="ECO:0000256" key="1">
    <source>
        <dbReference type="SAM" id="MobiDB-lite"/>
    </source>
</evidence>
<reference evidence="3 4" key="1">
    <citation type="submission" date="2024-10" db="EMBL/GenBank/DDBJ databases">
        <title>Updated reference genomes for cyclostephanoid diatoms.</title>
        <authorList>
            <person name="Roberts W.R."/>
            <person name="Alverson A.J."/>
        </authorList>
    </citation>
    <scope>NUCLEOTIDE SEQUENCE [LARGE SCALE GENOMIC DNA]</scope>
    <source>
        <strain evidence="3 4">AJA010-31</strain>
    </source>
</reference>
<keyword evidence="2" id="KW-0732">Signal</keyword>
<evidence type="ECO:0000313" key="4">
    <source>
        <dbReference type="Proteomes" id="UP001530400"/>
    </source>
</evidence>
<dbReference type="Proteomes" id="UP001530400">
    <property type="component" value="Unassembled WGS sequence"/>
</dbReference>
<name>A0ABD3PRQ5_9STRA</name>
<gene>
    <name evidence="3" type="ORF">ACHAWO_011599</name>
</gene>
<proteinExistence type="predicted"/>
<sequence length="152" mass="16034">MKASGIALFVSTLARPCHAFSVTQSSSSRGSGSGSSTKSHQSTQLFIQRRHIVDTFAQAAILGTAAATAQALDMDSFVNSQLEKDTTECNPKLDPKCIPKLTPDEALCKYGVAGSDARLASCKRVRDVGGLLPTSKPGERNTAGWVNNPIPL</sequence>
<accession>A0ABD3PRQ5</accession>
<keyword evidence="4" id="KW-1185">Reference proteome</keyword>
<organism evidence="3 4">
    <name type="scientific">Cyclotella atomus</name>
    <dbReference type="NCBI Taxonomy" id="382360"/>
    <lineage>
        <taxon>Eukaryota</taxon>
        <taxon>Sar</taxon>
        <taxon>Stramenopiles</taxon>
        <taxon>Ochrophyta</taxon>
        <taxon>Bacillariophyta</taxon>
        <taxon>Coscinodiscophyceae</taxon>
        <taxon>Thalassiosirophycidae</taxon>
        <taxon>Stephanodiscales</taxon>
        <taxon>Stephanodiscaceae</taxon>
        <taxon>Cyclotella</taxon>
    </lineage>
</organism>
<evidence type="ECO:0000313" key="3">
    <source>
        <dbReference type="EMBL" id="KAL3790384.1"/>
    </source>
</evidence>
<dbReference type="EMBL" id="JALLPJ020000502">
    <property type="protein sequence ID" value="KAL3790384.1"/>
    <property type="molecule type" value="Genomic_DNA"/>
</dbReference>
<dbReference type="AlphaFoldDB" id="A0ABD3PRQ5"/>
<comment type="caution">
    <text evidence="3">The sequence shown here is derived from an EMBL/GenBank/DDBJ whole genome shotgun (WGS) entry which is preliminary data.</text>
</comment>
<feature type="chain" id="PRO_5044810244" evidence="2">
    <location>
        <begin position="20"/>
        <end position="152"/>
    </location>
</feature>
<protein>
    <submittedName>
        <fullName evidence="3">Uncharacterized protein</fullName>
    </submittedName>
</protein>
<feature type="region of interest" description="Disordered" evidence="1">
    <location>
        <begin position="133"/>
        <end position="152"/>
    </location>
</feature>
<evidence type="ECO:0000256" key="2">
    <source>
        <dbReference type="SAM" id="SignalP"/>
    </source>
</evidence>
<feature type="signal peptide" evidence="2">
    <location>
        <begin position="1"/>
        <end position="19"/>
    </location>
</feature>